<evidence type="ECO:0000256" key="4">
    <source>
        <dbReference type="ARBA" id="ARBA00023136"/>
    </source>
</evidence>
<keyword evidence="8" id="KW-1185">Reference proteome</keyword>
<dbReference type="PANTHER" id="PTHR37422">
    <property type="entry name" value="TEICHURONIC ACID BIOSYNTHESIS PROTEIN TUAE"/>
    <property type="match status" value="1"/>
</dbReference>
<protein>
    <submittedName>
        <fullName evidence="7">Oligosaccharide repeat unit polymerase Wzy</fullName>
    </submittedName>
</protein>
<feature type="domain" description="O-antigen ligase-related" evidence="6">
    <location>
        <begin position="107"/>
        <end position="262"/>
    </location>
</feature>
<dbReference type="STRING" id="1236989.JCM15548_1628"/>
<dbReference type="InterPro" id="IPR007016">
    <property type="entry name" value="O-antigen_ligase-rel_domated"/>
</dbReference>
<feature type="transmembrane region" description="Helical" evidence="5">
    <location>
        <begin position="256"/>
        <end position="275"/>
    </location>
</feature>
<comment type="subcellular location">
    <subcellularLocation>
        <location evidence="1">Membrane</location>
        <topology evidence="1">Multi-pass membrane protein</topology>
    </subcellularLocation>
</comment>
<dbReference type="GO" id="GO:0016020">
    <property type="term" value="C:membrane"/>
    <property type="evidence" value="ECO:0007669"/>
    <property type="project" value="UniProtKB-SubCell"/>
</dbReference>
<keyword evidence="2 5" id="KW-0812">Transmembrane</keyword>
<dbReference type="OrthoDB" id="1118890at2"/>
<evidence type="ECO:0000313" key="8">
    <source>
        <dbReference type="Proteomes" id="UP000032900"/>
    </source>
</evidence>
<dbReference type="Proteomes" id="UP000032900">
    <property type="component" value="Unassembled WGS sequence"/>
</dbReference>
<comment type="caution">
    <text evidence="7">The sequence shown here is derived from an EMBL/GenBank/DDBJ whole genome shotgun (WGS) entry which is preliminary data.</text>
</comment>
<feature type="transmembrane region" description="Helical" evidence="5">
    <location>
        <begin position="154"/>
        <end position="173"/>
    </location>
</feature>
<proteinExistence type="predicted"/>
<feature type="transmembrane region" description="Helical" evidence="5">
    <location>
        <begin position="123"/>
        <end position="142"/>
    </location>
</feature>
<keyword evidence="4 5" id="KW-0472">Membrane</keyword>
<reference evidence="7 8" key="1">
    <citation type="journal article" date="2015" name="Microbes Environ.">
        <title>Distribution and evolution of nitrogen fixation genes in the phylum bacteroidetes.</title>
        <authorList>
            <person name="Inoue J."/>
            <person name="Oshima K."/>
            <person name="Suda W."/>
            <person name="Sakamoto M."/>
            <person name="Iino T."/>
            <person name="Noda S."/>
            <person name="Hongoh Y."/>
            <person name="Hattori M."/>
            <person name="Ohkuma M."/>
        </authorList>
    </citation>
    <scope>NUCLEOTIDE SEQUENCE [LARGE SCALE GENOMIC DNA]</scope>
    <source>
        <strain evidence="7">JCM 15548</strain>
    </source>
</reference>
<evidence type="ECO:0000259" key="6">
    <source>
        <dbReference type="Pfam" id="PF04932"/>
    </source>
</evidence>
<organism evidence="7 8">
    <name type="scientific">Geofilum rubicundum JCM 15548</name>
    <dbReference type="NCBI Taxonomy" id="1236989"/>
    <lineage>
        <taxon>Bacteria</taxon>
        <taxon>Pseudomonadati</taxon>
        <taxon>Bacteroidota</taxon>
        <taxon>Bacteroidia</taxon>
        <taxon>Marinilabiliales</taxon>
        <taxon>Marinilabiliaceae</taxon>
        <taxon>Geofilum</taxon>
    </lineage>
</organism>
<feature type="transmembrane region" description="Helical" evidence="5">
    <location>
        <begin position="35"/>
        <end position="56"/>
    </location>
</feature>
<feature type="transmembrane region" description="Helical" evidence="5">
    <location>
        <begin position="287"/>
        <end position="316"/>
    </location>
</feature>
<accession>A0A0E9LSH8</accession>
<evidence type="ECO:0000313" key="7">
    <source>
        <dbReference type="EMBL" id="GAO28522.1"/>
    </source>
</evidence>
<sequence length="333" mass="37111">MIMFNITGPLSLVVAGLYFYKRGVPQDVYFHQMKWAFLPAFTIIAALSVVASLATVEFTSVQSSSGASGGFGPNQVSTVLGWFIMLALLYKINGEKITPFSWLDWVMLFYLVLRALLTFSRGGVMGSTLALLGSITVLYFAYPGFRRQLFKSMPYVTLSLAFFVGVFLFANHLTNNFLLYRYQGLSTTEALTGVRTGNSNILTGRDEIMKADFRAFLEHPGFGVGYGMAEKYRVRYYGSAAAAHTEFARLLSEHGILGLLFMLVGMLGLPLYFLLTEKHPLTRCFLVAFYLLSMFTMFHAAMRLALPGVLFGAAFMRFLPNKSEAPDNLKKTL</sequence>
<feature type="transmembrane region" description="Helical" evidence="5">
    <location>
        <begin position="100"/>
        <end position="117"/>
    </location>
</feature>
<evidence type="ECO:0000256" key="3">
    <source>
        <dbReference type="ARBA" id="ARBA00022989"/>
    </source>
</evidence>
<dbReference type="InterPro" id="IPR051533">
    <property type="entry name" value="WaaL-like"/>
</dbReference>
<dbReference type="Pfam" id="PF04932">
    <property type="entry name" value="Wzy_C"/>
    <property type="match status" value="1"/>
</dbReference>
<gene>
    <name evidence="7" type="ORF">JCM15548_1628</name>
</gene>
<dbReference type="EMBL" id="BAZW01000003">
    <property type="protein sequence ID" value="GAO28522.1"/>
    <property type="molecule type" value="Genomic_DNA"/>
</dbReference>
<evidence type="ECO:0000256" key="5">
    <source>
        <dbReference type="SAM" id="Phobius"/>
    </source>
</evidence>
<keyword evidence="3 5" id="KW-1133">Transmembrane helix</keyword>
<dbReference type="PANTHER" id="PTHR37422:SF13">
    <property type="entry name" value="LIPOPOLYSACCHARIDE BIOSYNTHESIS PROTEIN PA4999-RELATED"/>
    <property type="match status" value="1"/>
</dbReference>
<evidence type="ECO:0000256" key="1">
    <source>
        <dbReference type="ARBA" id="ARBA00004141"/>
    </source>
</evidence>
<evidence type="ECO:0000256" key="2">
    <source>
        <dbReference type="ARBA" id="ARBA00022692"/>
    </source>
</evidence>
<feature type="transmembrane region" description="Helical" evidence="5">
    <location>
        <begin position="6"/>
        <end position="23"/>
    </location>
</feature>
<feature type="transmembrane region" description="Helical" evidence="5">
    <location>
        <begin position="76"/>
        <end position="93"/>
    </location>
</feature>
<name>A0A0E9LSH8_9BACT</name>
<dbReference type="AlphaFoldDB" id="A0A0E9LSH8"/>